<protein>
    <recommendedName>
        <fullName evidence="3">2'-5' RNA ligase</fullName>
    </recommendedName>
</protein>
<evidence type="ECO:0008006" key="3">
    <source>
        <dbReference type="Google" id="ProtNLM"/>
    </source>
</evidence>
<comment type="caution">
    <text evidence="1">The sequence shown here is derived from an EMBL/GenBank/DDBJ whole genome shotgun (WGS) entry which is preliminary data.</text>
</comment>
<dbReference type="Gene3D" id="3.90.1140.10">
    <property type="entry name" value="Cyclic phosphodiesterase"/>
    <property type="match status" value="1"/>
</dbReference>
<dbReference type="Proteomes" id="UP001302274">
    <property type="component" value="Unassembled WGS sequence"/>
</dbReference>
<sequence length="198" mass="23204">MEYFIGLTFDPGSIHQNKIENFRRRFDSKFVKNGLLQLTILPPFSVDFITRSEEQNFIEELTELLEGHLYGLKEISQIEFNGMTFSMGKKGALALTPKISPDILYCQESIYFFLKEYGVKFKKTKNSTTPILPIGRVDYPELLESAIETAKIEFSSPFVMNAMSFVLFEKTPREWKHKNNLYDFDTRDHFFFVNELYV</sequence>
<evidence type="ECO:0000313" key="1">
    <source>
        <dbReference type="EMBL" id="MEA9358545.1"/>
    </source>
</evidence>
<keyword evidence="2" id="KW-1185">Reference proteome</keyword>
<dbReference type="RefSeq" id="WP_323579003.1">
    <property type="nucleotide sequence ID" value="NZ_JAYGJQ010000003.1"/>
</dbReference>
<dbReference type="EMBL" id="JAYGJQ010000003">
    <property type="protein sequence ID" value="MEA9358545.1"/>
    <property type="molecule type" value="Genomic_DNA"/>
</dbReference>
<accession>A0ABU5W412</accession>
<gene>
    <name evidence="1" type="ORF">SHI21_20075</name>
</gene>
<reference evidence="1 2" key="1">
    <citation type="submission" date="2023-11" db="EMBL/GenBank/DDBJ databases">
        <title>A Novel Polar Bacteriovorax (B. antarcticus) Isolated from the Biocrust in Antarctica.</title>
        <authorList>
            <person name="Mun W."/>
            <person name="Choi S.Y."/>
            <person name="Mitchell R.J."/>
        </authorList>
    </citation>
    <scope>NUCLEOTIDE SEQUENCE [LARGE SCALE GENOMIC DNA]</scope>
    <source>
        <strain evidence="1 2">PP10</strain>
    </source>
</reference>
<organism evidence="1 2">
    <name type="scientific">Bacteriovorax antarcticus</name>
    <dbReference type="NCBI Taxonomy" id="3088717"/>
    <lineage>
        <taxon>Bacteria</taxon>
        <taxon>Pseudomonadati</taxon>
        <taxon>Bdellovibrionota</taxon>
        <taxon>Bacteriovoracia</taxon>
        <taxon>Bacteriovoracales</taxon>
        <taxon>Bacteriovoracaceae</taxon>
        <taxon>Bacteriovorax</taxon>
    </lineage>
</organism>
<evidence type="ECO:0000313" key="2">
    <source>
        <dbReference type="Proteomes" id="UP001302274"/>
    </source>
</evidence>
<proteinExistence type="predicted"/>
<name>A0ABU5W412_9BACT</name>